<feature type="chain" id="PRO_5003445138" evidence="1">
    <location>
        <begin position="30"/>
        <end position="52"/>
    </location>
</feature>
<feature type="signal peptide" evidence="1">
    <location>
        <begin position="1"/>
        <end position="29"/>
    </location>
</feature>
<evidence type="ECO:0000313" key="3">
    <source>
        <dbReference type="Proteomes" id="UP000001075"/>
    </source>
</evidence>
<dbReference type="EMBL" id="JH001880">
    <property type="protein sequence ID" value="EGW06512.1"/>
    <property type="molecule type" value="Genomic_DNA"/>
</dbReference>
<dbReference type="InParanoid" id="G3IC25"/>
<keyword evidence="1" id="KW-0732">Signal</keyword>
<dbReference type="AlphaFoldDB" id="G3IC25"/>
<accession>G3IC25</accession>
<name>G3IC25_CRIGR</name>
<dbReference type="Proteomes" id="UP000001075">
    <property type="component" value="Unassembled WGS sequence"/>
</dbReference>
<evidence type="ECO:0000313" key="2">
    <source>
        <dbReference type="EMBL" id="EGW06512.1"/>
    </source>
</evidence>
<evidence type="ECO:0000256" key="1">
    <source>
        <dbReference type="SAM" id="SignalP"/>
    </source>
</evidence>
<reference evidence="3" key="1">
    <citation type="journal article" date="2011" name="Nat. Biotechnol.">
        <title>The genomic sequence of the Chinese hamster ovary (CHO)-K1 cell line.</title>
        <authorList>
            <person name="Xu X."/>
            <person name="Nagarajan H."/>
            <person name="Lewis N.E."/>
            <person name="Pan S."/>
            <person name="Cai Z."/>
            <person name="Liu X."/>
            <person name="Chen W."/>
            <person name="Xie M."/>
            <person name="Wang W."/>
            <person name="Hammond S."/>
            <person name="Andersen M.R."/>
            <person name="Neff N."/>
            <person name="Passarelli B."/>
            <person name="Koh W."/>
            <person name="Fan H.C."/>
            <person name="Wang J."/>
            <person name="Gui Y."/>
            <person name="Lee K.H."/>
            <person name="Betenbaugh M.J."/>
            <person name="Quake S.R."/>
            <person name="Famili I."/>
            <person name="Palsson B.O."/>
            <person name="Wang J."/>
        </authorList>
    </citation>
    <scope>NUCLEOTIDE SEQUENCE [LARGE SCALE GENOMIC DNA]</scope>
    <source>
        <strain evidence="3">CHO K1 cell line</strain>
    </source>
</reference>
<protein>
    <submittedName>
        <fullName evidence="2">Uncharacterized protein</fullName>
    </submittedName>
</protein>
<organism evidence="2 3">
    <name type="scientific">Cricetulus griseus</name>
    <name type="common">Chinese hamster</name>
    <name type="synonym">Cricetulus barabensis griseus</name>
    <dbReference type="NCBI Taxonomy" id="10029"/>
    <lineage>
        <taxon>Eukaryota</taxon>
        <taxon>Metazoa</taxon>
        <taxon>Chordata</taxon>
        <taxon>Craniata</taxon>
        <taxon>Vertebrata</taxon>
        <taxon>Euteleostomi</taxon>
        <taxon>Mammalia</taxon>
        <taxon>Eutheria</taxon>
        <taxon>Euarchontoglires</taxon>
        <taxon>Glires</taxon>
        <taxon>Rodentia</taxon>
        <taxon>Myomorpha</taxon>
        <taxon>Muroidea</taxon>
        <taxon>Cricetidae</taxon>
        <taxon>Cricetinae</taxon>
        <taxon>Cricetulus</taxon>
    </lineage>
</organism>
<sequence>MDCSQSLMLKAVLLLELLIQLHWLNRKHCASDGCCIGSRSQLCPTRCRSTRC</sequence>
<gene>
    <name evidence="2" type="ORF">I79_021213</name>
</gene>
<proteinExistence type="predicted"/>